<dbReference type="Pfam" id="PF00873">
    <property type="entry name" value="ACR_tran"/>
    <property type="match status" value="1"/>
</dbReference>
<evidence type="ECO:0000256" key="1">
    <source>
        <dbReference type="SAM" id="MobiDB-lite"/>
    </source>
</evidence>
<feature type="transmembrane region" description="Helical" evidence="2">
    <location>
        <begin position="304"/>
        <end position="331"/>
    </location>
</feature>
<organism evidence="3">
    <name type="scientific">marine sediment metagenome</name>
    <dbReference type="NCBI Taxonomy" id="412755"/>
    <lineage>
        <taxon>unclassified sequences</taxon>
        <taxon>metagenomes</taxon>
        <taxon>ecological metagenomes</taxon>
    </lineage>
</organism>
<dbReference type="Gene3D" id="1.20.1640.10">
    <property type="entry name" value="Multidrug efflux transporter AcrB transmembrane domain"/>
    <property type="match status" value="1"/>
</dbReference>
<comment type="caution">
    <text evidence="3">The sequence shown here is derived from an EMBL/GenBank/DDBJ whole genome shotgun (WGS) entry which is preliminary data.</text>
</comment>
<dbReference type="InterPro" id="IPR027463">
    <property type="entry name" value="AcrB_DN_DC_subdom"/>
</dbReference>
<feature type="non-terminal residue" evidence="3">
    <location>
        <position position="1"/>
    </location>
</feature>
<accession>A0A0F9BIZ2</accession>
<keyword evidence="2" id="KW-1133">Transmembrane helix</keyword>
<evidence type="ECO:0000313" key="3">
    <source>
        <dbReference type="EMBL" id="KKL13767.1"/>
    </source>
</evidence>
<evidence type="ECO:0000256" key="2">
    <source>
        <dbReference type="SAM" id="Phobius"/>
    </source>
</evidence>
<feature type="non-terminal residue" evidence="3">
    <location>
        <position position="490"/>
    </location>
</feature>
<dbReference type="PANTHER" id="PTHR32063:SF0">
    <property type="entry name" value="SWARMING MOTILITY PROTEIN SWRC"/>
    <property type="match status" value="1"/>
</dbReference>
<reference evidence="3" key="1">
    <citation type="journal article" date="2015" name="Nature">
        <title>Complex archaea that bridge the gap between prokaryotes and eukaryotes.</title>
        <authorList>
            <person name="Spang A."/>
            <person name="Saw J.H."/>
            <person name="Jorgensen S.L."/>
            <person name="Zaremba-Niedzwiedzka K."/>
            <person name="Martijn J."/>
            <person name="Lind A.E."/>
            <person name="van Eijk R."/>
            <person name="Schleper C."/>
            <person name="Guy L."/>
            <person name="Ettema T.J."/>
        </authorList>
    </citation>
    <scope>NUCLEOTIDE SEQUENCE</scope>
</reference>
<feature type="transmembrane region" description="Helical" evidence="2">
    <location>
        <begin position="280"/>
        <end position="298"/>
    </location>
</feature>
<dbReference type="Gene3D" id="3.30.2090.10">
    <property type="entry name" value="Multidrug efflux transporter AcrB TolC docking domain, DN and DC subdomains"/>
    <property type="match status" value="1"/>
</dbReference>
<protein>
    <recommendedName>
        <fullName evidence="4">Acriflavin resistance protein</fullName>
    </recommendedName>
</protein>
<gene>
    <name evidence="3" type="ORF">LCGC14_2522470</name>
</gene>
<name>A0A0F9BIZ2_9ZZZZ</name>
<dbReference type="GO" id="GO:0042910">
    <property type="term" value="F:xenobiotic transmembrane transporter activity"/>
    <property type="evidence" value="ECO:0007669"/>
    <property type="project" value="TreeGrafter"/>
</dbReference>
<dbReference type="SUPFAM" id="SSF82714">
    <property type="entry name" value="Multidrug efflux transporter AcrB TolC docking domain, DN and DC subdomains"/>
    <property type="match status" value="1"/>
</dbReference>
<feature type="region of interest" description="Disordered" evidence="1">
    <location>
        <begin position="433"/>
        <end position="453"/>
    </location>
</feature>
<keyword evidence="2" id="KW-0812">Transmembrane</keyword>
<dbReference type="EMBL" id="LAZR01040729">
    <property type="protein sequence ID" value="KKL13767.1"/>
    <property type="molecule type" value="Genomic_DNA"/>
</dbReference>
<sequence length="490" mass="54869">GTPHKALTTVTFVDYEFRKGIDTRAIMRVISDELIGKYPGVQLSVEKDNMGPPAGKAINIEISGQDFEELLYLSDSMMTFIDMANIEGVEGLKSNLTVGKPELLVTIDREKARRYGLSTMQIASTIRTSLFGKEISDFKVGEDEYPIQLRLQEKYRYNVPALMNQKIIFNEDGKNIGVPISAVADFTYSSTYGSVRRKNMDRVITVFSNVIEGYNSTEINNLIAERLSNFELPEGYTYSFTGEQQEQQESMAFLGRAMLIALALILLILVTQFNSVIRPAIILASILFSTIGVFGGIATFKMDFVVVMTGIGIISLAGIVVNNAIVLVDYIELLKARKRKELGLEEADLEGTKRIYPKWLMLEYSDVPVPSNPEALQLAISKGLFTLEDAIISAEEDEAFVLEIEEEEESIGPHKKLSPPVKLEDLELEEITDKRKKRREKEEETVNKPESTEDFHYIPVKSVGSFVSDSLKTIDISKEQKIKAVIGKLK</sequence>
<feature type="compositionally biased region" description="Basic and acidic residues" evidence="1">
    <location>
        <begin position="440"/>
        <end position="453"/>
    </location>
</feature>
<dbReference type="PANTHER" id="PTHR32063">
    <property type="match status" value="1"/>
</dbReference>
<dbReference type="AlphaFoldDB" id="A0A0F9BIZ2"/>
<feature type="transmembrane region" description="Helical" evidence="2">
    <location>
        <begin position="253"/>
        <end position="273"/>
    </location>
</feature>
<keyword evidence="2" id="KW-0472">Membrane</keyword>
<dbReference type="InterPro" id="IPR001036">
    <property type="entry name" value="Acrflvin-R"/>
</dbReference>
<proteinExistence type="predicted"/>
<dbReference type="GO" id="GO:0005886">
    <property type="term" value="C:plasma membrane"/>
    <property type="evidence" value="ECO:0007669"/>
    <property type="project" value="TreeGrafter"/>
</dbReference>
<evidence type="ECO:0008006" key="4">
    <source>
        <dbReference type="Google" id="ProtNLM"/>
    </source>
</evidence>
<dbReference type="SUPFAM" id="SSF82866">
    <property type="entry name" value="Multidrug efflux transporter AcrB transmembrane domain"/>
    <property type="match status" value="1"/>
</dbReference>